<evidence type="ECO:0000313" key="3">
    <source>
        <dbReference type="Proteomes" id="UP000077726"/>
    </source>
</evidence>
<dbReference type="OrthoDB" id="8614121at2"/>
<keyword evidence="1" id="KW-0472">Membrane</keyword>
<feature type="transmembrane region" description="Helical" evidence="1">
    <location>
        <begin position="16"/>
        <end position="34"/>
    </location>
</feature>
<keyword evidence="1" id="KW-0812">Transmembrane</keyword>
<comment type="caution">
    <text evidence="2">The sequence shown here is derived from an EMBL/GenBank/DDBJ whole genome shotgun (WGS) entry which is preliminary data.</text>
</comment>
<evidence type="ECO:0000313" key="2">
    <source>
        <dbReference type="EMBL" id="OAM41463.1"/>
    </source>
</evidence>
<accession>A0A1B6VXR3</accession>
<keyword evidence="1" id="KW-1133">Transmembrane helix</keyword>
<gene>
    <name evidence="2" type="ORF">A7Q00_07820</name>
</gene>
<keyword evidence="3" id="KW-1185">Reference proteome</keyword>
<dbReference type="EMBL" id="LXSQ01000020">
    <property type="protein sequence ID" value="OAM41463.1"/>
    <property type="molecule type" value="Genomic_DNA"/>
</dbReference>
<sequence>MRKSRPKKLHSKQHKLAILAIALGLMMLVGLLIVSHHRRQAIRQQREAAAEQARARLLLKQTIADIQAKLPPPDSPDLLEHMPTDINIYIKDGFRYYQERDIYKYTFLQYQPVKNGNSHHRNEMKSLSEHNNTLNIVASHMPAILRERTIWLRSDGKRWHCYAAVDRSLQMNGCNDANIVANMEADEEAVAYRAKGEYGYIECGWHFRSGLEMIDIYDHRKPYYRKPQAILVENRGAEKVLILLGSSDGSDYVEPLYLLLKNDSPKPTVWQIATRDGATLYEITLIGNGPASVEGLQRKSSSIYNYEYALQNCQERFPTDPKYYRLKHWNALAERFIANLPPSSLHTYITTPQRNTVRYGSGTVSLYPTASYWDSENKRFSFEFDESLFARGRFTCPERARWVRSGIITLCRQDNPTHPQ</sequence>
<protein>
    <submittedName>
        <fullName evidence="2">Uncharacterized protein</fullName>
    </submittedName>
</protein>
<dbReference type="AlphaFoldDB" id="A0A1B6VXR3"/>
<proteinExistence type="predicted"/>
<organism evidence="2 3">
    <name type="scientific">Eikenella halliae</name>
    <dbReference type="NCBI Taxonomy" id="1795832"/>
    <lineage>
        <taxon>Bacteria</taxon>
        <taxon>Pseudomonadati</taxon>
        <taxon>Pseudomonadota</taxon>
        <taxon>Betaproteobacteria</taxon>
        <taxon>Neisseriales</taxon>
        <taxon>Neisseriaceae</taxon>
        <taxon>Eikenella</taxon>
    </lineage>
</organism>
<dbReference type="Proteomes" id="UP000077726">
    <property type="component" value="Unassembled WGS sequence"/>
</dbReference>
<evidence type="ECO:0000256" key="1">
    <source>
        <dbReference type="SAM" id="Phobius"/>
    </source>
</evidence>
<dbReference type="RefSeq" id="WP_064090015.1">
    <property type="nucleotide sequence ID" value="NZ_LXSQ01000020.1"/>
</dbReference>
<reference evidence="3" key="1">
    <citation type="submission" date="2016-05" db="EMBL/GenBank/DDBJ databases">
        <title>Draft genome of Corynebacterium afermentans subsp. afermentans LCDC 88199T.</title>
        <authorList>
            <person name="Bernier A.-M."/>
            <person name="Bernard K."/>
        </authorList>
    </citation>
    <scope>NUCLEOTIDE SEQUENCE [LARGE SCALE GENOMIC DNA]</scope>
    <source>
        <strain evidence="3">NML130454</strain>
    </source>
</reference>
<name>A0A1B6VXR3_9NEIS</name>